<evidence type="ECO:0000256" key="1">
    <source>
        <dbReference type="SAM" id="Coils"/>
    </source>
</evidence>
<name>A0A6L5XZC4_9FIRM</name>
<feature type="transmembrane region" description="Helical" evidence="2">
    <location>
        <begin position="180"/>
        <end position="201"/>
    </location>
</feature>
<protein>
    <submittedName>
        <fullName evidence="4">GHKL domain-containing protein</fullName>
    </submittedName>
</protein>
<keyword evidence="2" id="KW-1133">Transmembrane helix</keyword>
<dbReference type="Pfam" id="PF14501">
    <property type="entry name" value="HATPase_c_5"/>
    <property type="match status" value="1"/>
</dbReference>
<dbReference type="AlphaFoldDB" id="A0A6L5XZC4"/>
<dbReference type="EMBL" id="VUMT01000014">
    <property type="protein sequence ID" value="MSS64200.1"/>
    <property type="molecule type" value="Genomic_DNA"/>
</dbReference>
<feature type="domain" description="Sensor histidine kinase NatK-like C-terminal" evidence="3">
    <location>
        <begin position="497"/>
        <end position="599"/>
    </location>
</feature>
<evidence type="ECO:0000259" key="3">
    <source>
        <dbReference type="Pfam" id="PF14501"/>
    </source>
</evidence>
<evidence type="ECO:0000313" key="5">
    <source>
        <dbReference type="Proteomes" id="UP000482209"/>
    </source>
</evidence>
<evidence type="ECO:0000256" key="2">
    <source>
        <dbReference type="SAM" id="Phobius"/>
    </source>
</evidence>
<keyword evidence="2" id="KW-0472">Membrane</keyword>
<evidence type="ECO:0000313" key="4">
    <source>
        <dbReference type="EMBL" id="MSS64200.1"/>
    </source>
</evidence>
<feature type="transmembrane region" description="Helical" evidence="2">
    <location>
        <begin position="243"/>
        <end position="265"/>
    </location>
</feature>
<gene>
    <name evidence="4" type="ORF">FYJ58_09975</name>
</gene>
<accession>A0A6L5XZC4</accession>
<feature type="transmembrane region" description="Helical" evidence="2">
    <location>
        <begin position="333"/>
        <end position="352"/>
    </location>
</feature>
<proteinExistence type="predicted"/>
<dbReference type="GO" id="GO:0042802">
    <property type="term" value="F:identical protein binding"/>
    <property type="evidence" value="ECO:0007669"/>
    <property type="project" value="TreeGrafter"/>
</dbReference>
<dbReference type="PANTHER" id="PTHR40448">
    <property type="entry name" value="TWO-COMPONENT SENSOR HISTIDINE KINASE"/>
    <property type="match status" value="1"/>
</dbReference>
<feature type="transmembrane region" description="Helical" evidence="2">
    <location>
        <begin position="7"/>
        <end position="24"/>
    </location>
</feature>
<organism evidence="4 5">
    <name type="scientific">Velocimicrobium porci</name>
    <dbReference type="NCBI Taxonomy" id="2606634"/>
    <lineage>
        <taxon>Bacteria</taxon>
        <taxon>Bacillati</taxon>
        <taxon>Bacillota</taxon>
        <taxon>Clostridia</taxon>
        <taxon>Lachnospirales</taxon>
        <taxon>Lachnospiraceae</taxon>
        <taxon>Velocimicrobium</taxon>
    </lineage>
</organism>
<feature type="transmembrane region" description="Helical" evidence="2">
    <location>
        <begin position="213"/>
        <end position="237"/>
    </location>
</feature>
<feature type="transmembrane region" description="Helical" evidence="2">
    <location>
        <begin position="301"/>
        <end position="321"/>
    </location>
</feature>
<dbReference type="PANTHER" id="PTHR40448:SF1">
    <property type="entry name" value="TWO-COMPONENT SENSOR HISTIDINE KINASE"/>
    <property type="match status" value="1"/>
</dbReference>
<dbReference type="Proteomes" id="UP000482209">
    <property type="component" value="Unassembled WGS sequence"/>
</dbReference>
<keyword evidence="5" id="KW-1185">Reference proteome</keyword>
<dbReference type="RefSeq" id="WP_154519596.1">
    <property type="nucleotide sequence ID" value="NZ_VUMT01000014.1"/>
</dbReference>
<feature type="coiled-coil region" evidence="1">
    <location>
        <begin position="392"/>
        <end position="426"/>
    </location>
</feature>
<dbReference type="InterPro" id="IPR036890">
    <property type="entry name" value="HATPase_C_sf"/>
</dbReference>
<dbReference type="InterPro" id="IPR032834">
    <property type="entry name" value="NatK-like_C"/>
</dbReference>
<sequence>MRNTIRKIIFVICTFMVLFLFFQTKDYSGSPYKWTRAENVDFSDAWQVQIDGKKETYKANFPKIIEDVEPNQWIILRKRIEKENKYSKPYLMVGSSQQEFVVDLDGEHLYSMEGMKRINYGRTSGLGWFLIKMPKNCEGKEIQIRIRSSYKETSGAISQIYFGNKSDLMYELFTLSNKELIVGSFLFLLAIIIFSLSAHFWKVSRYFCLGSIYLGLLILALAIFILVESQGLVFFFFNYAFDYYAEFIALFLFPVFIYRFIYYFYQLKCSKKIWRLGEFHFIFFFLALLGQVTGITDFFTLQWILLGCFGITLLMSCYFLLREIAKNKKLVTIVSWLVLIILLIVFNSFIFAEKTEVAIYDLLLFIVIAFIFYFLLSFFYELSKLFKIRVDNEILKEQIKQHKTHYDRLQQEKDRLRRVHHDMKYQWFTLEHLLNESGERAKEYLTTVVDSFKVTKSHVDTGNYLLDAILTEKLEKANSMGIEPKMEIMIKKELQIELTDCSILFGNLLDNALEALEKLEKEKRLLDIHILTKKNLFIIKIKNSYNGMVKKVGNRYMTTKKEKDFHGIGLESIRQIVKKYDGEFEIFYDEQYFCVEIILYGV</sequence>
<dbReference type="Gene3D" id="3.30.565.10">
    <property type="entry name" value="Histidine kinase-like ATPase, C-terminal domain"/>
    <property type="match status" value="1"/>
</dbReference>
<dbReference type="CDD" id="cd16935">
    <property type="entry name" value="HATPase_AgrC-ComD-like"/>
    <property type="match status" value="1"/>
</dbReference>
<reference evidence="4 5" key="1">
    <citation type="submission" date="2019-08" db="EMBL/GenBank/DDBJ databases">
        <title>In-depth cultivation of the pig gut microbiome towards novel bacterial diversity and tailored functional studies.</title>
        <authorList>
            <person name="Wylensek D."/>
            <person name="Hitch T.C.A."/>
            <person name="Clavel T."/>
        </authorList>
    </citation>
    <scope>NUCLEOTIDE SEQUENCE [LARGE SCALE GENOMIC DNA]</scope>
    <source>
        <strain evidence="4 5">WCA-693-APC-MOT-I</strain>
    </source>
</reference>
<feature type="transmembrane region" description="Helical" evidence="2">
    <location>
        <begin position="277"/>
        <end position="295"/>
    </location>
</feature>
<keyword evidence="2" id="KW-0812">Transmembrane</keyword>
<comment type="caution">
    <text evidence="4">The sequence shown here is derived from an EMBL/GenBank/DDBJ whole genome shotgun (WGS) entry which is preliminary data.</text>
</comment>
<dbReference type="SUPFAM" id="SSF55874">
    <property type="entry name" value="ATPase domain of HSP90 chaperone/DNA topoisomerase II/histidine kinase"/>
    <property type="match status" value="1"/>
</dbReference>
<feature type="transmembrane region" description="Helical" evidence="2">
    <location>
        <begin position="358"/>
        <end position="380"/>
    </location>
</feature>
<keyword evidence="1" id="KW-0175">Coiled coil</keyword>